<protein>
    <recommendedName>
        <fullName evidence="8">ABC transmembrane type-1 domain-containing protein</fullName>
    </recommendedName>
</protein>
<dbReference type="InterPro" id="IPR000515">
    <property type="entry name" value="MetI-like"/>
</dbReference>
<organism evidence="9">
    <name type="scientific">marine metagenome</name>
    <dbReference type="NCBI Taxonomy" id="408172"/>
    <lineage>
        <taxon>unclassified sequences</taxon>
        <taxon>metagenomes</taxon>
        <taxon>ecological metagenomes</taxon>
    </lineage>
</organism>
<dbReference type="PANTHER" id="PTHR43163:SF6">
    <property type="entry name" value="DIPEPTIDE TRANSPORT SYSTEM PERMEASE PROTEIN DPPB-RELATED"/>
    <property type="match status" value="1"/>
</dbReference>
<keyword evidence="5 7" id="KW-1133">Transmembrane helix</keyword>
<feature type="transmembrane region" description="Helical" evidence="7">
    <location>
        <begin position="255"/>
        <end position="280"/>
    </location>
</feature>
<dbReference type="AlphaFoldDB" id="A0A381RKK5"/>
<feature type="transmembrane region" description="Helical" evidence="7">
    <location>
        <begin position="300"/>
        <end position="323"/>
    </location>
</feature>
<sequence length="334" mass="36538">VVFLARRLAFMLGVLLTVTFLLFAAMNVLGDPLFNVVGFYAAVDCDAVLAGEIEDVAGMGGTSFGDCQVVAAAKEKYHLNDPLPVQYGHWIANMFQGDFGRSYKNNMAVSTILGERLPKSLLLMGMSVIVALGVSIPWAVAAAYRANRRLDRASTAGAFGLLSIPNFALGVIFFYFFVVRWQIFPSRFMDDNLGSRLHSLILPAATLGLPLAAVYQRLLRTDLITTLQEDYVIMAKAKGLSDRWIMFRHVLRPSLFGMVTVVGLNTSALIGGSIIIEQIFNIPGVGRELYVSMVRDDYTVVLAAAVVLTAGFVIINTAVDLFYSYLDPRVSRDA</sequence>
<dbReference type="SUPFAM" id="SSF161098">
    <property type="entry name" value="MetI-like"/>
    <property type="match status" value="1"/>
</dbReference>
<dbReference type="CDD" id="cd06261">
    <property type="entry name" value="TM_PBP2"/>
    <property type="match status" value="1"/>
</dbReference>
<gene>
    <name evidence="9" type="ORF">METZ01_LOCUS44715</name>
</gene>
<feature type="domain" description="ABC transmembrane type-1" evidence="8">
    <location>
        <begin position="117"/>
        <end position="319"/>
    </location>
</feature>
<keyword evidence="6 7" id="KW-0472">Membrane</keyword>
<feature type="transmembrane region" description="Helical" evidence="7">
    <location>
        <begin position="121"/>
        <end position="144"/>
    </location>
</feature>
<dbReference type="PROSITE" id="PS50928">
    <property type="entry name" value="ABC_TM1"/>
    <property type="match status" value="1"/>
</dbReference>
<accession>A0A381RKK5</accession>
<evidence type="ECO:0000256" key="7">
    <source>
        <dbReference type="SAM" id="Phobius"/>
    </source>
</evidence>
<dbReference type="InterPro" id="IPR035906">
    <property type="entry name" value="MetI-like_sf"/>
</dbReference>
<evidence type="ECO:0000256" key="1">
    <source>
        <dbReference type="ARBA" id="ARBA00004651"/>
    </source>
</evidence>
<keyword evidence="2" id="KW-0813">Transport</keyword>
<name>A0A381RKK5_9ZZZZ</name>
<dbReference type="Gene3D" id="1.10.3720.10">
    <property type="entry name" value="MetI-like"/>
    <property type="match status" value="1"/>
</dbReference>
<dbReference type="Pfam" id="PF00528">
    <property type="entry name" value="BPD_transp_1"/>
    <property type="match status" value="1"/>
</dbReference>
<dbReference type="GO" id="GO:0005886">
    <property type="term" value="C:plasma membrane"/>
    <property type="evidence" value="ECO:0007669"/>
    <property type="project" value="UniProtKB-SubCell"/>
</dbReference>
<feature type="non-terminal residue" evidence="9">
    <location>
        <position position="1"/>
    </location>
</feature>
<evidence type="ECO:0000259" key="8">
    <source>
        <dbReference type="PROSITE" id="PS50928"/>
    </source>
</evidence>
<keyword evidence="4 7" id="KW-0812">Transmembrane</keyword>
<dbReference type="GO" id="GO:0055085">
    <property type="term" value="P:transmembrane transport"/>
    <property type="evidence" value="ECO:0007669"/>
    <property type="project" value="InterPro"/>
</dbReference>
<reference evidence="9" key="1">
    <citation type="submission" date="2018-05" db="EMBL/GenBank/DDBJ databases">
        <authorList>
            <person name="Lanie J.A."/>
            <person name="Ng W.-L."/>
            <person name="Kazmierczak K.M."/>
            <person name="Andrzejewski T.M."/>
            <person name="Davidsen T.M."/>
            <person name="Wayne K.J."/>
            <person name="Tettelin H."/>
            <person name="Glass J.I."/>
            <person name="Rusch D."/>
            <person name="Podicherti R."/>
            <person name="Tsui H.-C.T."/>
            <person name="Winkler M.E."/>
        </authorList>
    </citation>
    <scope>NUCLEOTIDE SEQUENCE</scope>
</reference>
<dbReference type="PANTHER" id="PTHR43163">
    <property type="entry name" value="DIPEPTIDE TRANSPORT SYSTEM PERMEASE PROTEIN DPPB-RELATED"/>
    <property type="match status" value="1"/>
</dbReference>
<evidence type="ECO:0000256" key="3">
    <source>
        <dbReference type="ARBA" id="ARBA00022475"/>
    </source>
</evidence>
<dbReference type="EMBL" id="UINC01002011">
    <property type="protein sequence ID" value="SUZ91861.1"/>
    <property type="molecule type" value="Genomic_DNA"/>
</dbReference>
<feature type="transmembrane region" description="Helical" evidence="7">
    <location>
        <begin position="197"/>
        <end position="215"/>
    </location>
</feature>
<comment type="subcellular location">
    <subcellularLocation>
        <location evidence="1">Cell membrane</location>
        <topology evidence="1">Multi-pass membrane protein</topology>
    </subcellularLocation>
</comment>
<evidence type="ECO:0000256" key="6">
    <source>
        <dbReference type="ARBA" id="ARBA00023136"/>
    </source>
</evidence>
<evidence type="ECO:0000256" key="4">
    <source>
        <dbReference type="ARBA" id="ARBA00022692"/>
    </source>
</evidence>
<evidence type="ECO:0000256" key="2">
    <source>
        <dbReference type="ARBA" id="ARBA00022448"/>
    </source>
</evidence>
<keyword evidence="3" id="KW-1003">Cell membrane</keyword>
<evidence type="ECO:0000256" key="5">
    <source>
        <dbReference type="ARBA" id="ARBA00022989"/>
    </source>
</evidence>
<evidence type="ECO:0000313" key="9">
    <source>
        <dbReference type="EMBL" id="SUZ91861.1"/>
    </source>
</evidence>
<proteinExistence type="predicted"/>
<feature type="transmembrane region" description="Helical" evidence="7">
    <location>
        <begin position="156"/>
        <end position="177"/>
    </location>
</feature>